<reference evidence="10" key="3">
    <citation type="journal article" date="2014" name="Nature">
        <title>Elephant shark genome provides unique insights into gnathostome evolution.</title>
        <authorList>
            <consortium name="International Elephant Shark Genome Sequencing Consortium"/>
            <person name="Venkatesh B."/>
            <person name="Lee A.P."/>
            <person name="Ravi V."/>
            <person name="Maurya A.K."/>
            <person name="Lian M.M."/>
            <person name="Swann J.B."/>
            <person name="Ohta Y."/>
            <person name="Flajnik M.F."/>
            <person name="Sutoh Y."/>
            <person name="Kasahara M."/>
            <person name="Hoon S."/>
            <person name="Gangu V."/>
            <person name="Roy S.W."/>
            <person name="Irimia M."/>
            <person name="Korzh V."/>
            <person name="Kondrychyn I."/>
            <person name="Lim Z.W."/>
            <person name="Tay B.H."/>
            <person name="Tohari S."/>
            <person name="Kong K.W."/>
            <person name="Ho S."/>
            <person name="Lorente-Galdos B."/>
            <person name="Quilez J."/>
            <person name="Marques-Bonet T."/>
            <person name="Raney B.J."/>
            <person name="Ingham P.W."/>
            <person name="Tay A."/>
            <person name="Hillier L.W."/>
            <person name="Minx P."/>
            <person name="Boehm T."/>
            <person name="Wilson R.K."/>
            <person name="Brenner S."/>
            <person name="Warren W.C."/>
        </authorList>
    </citation>
    <scope>NUCLEOTIDE SEQUENCE [LARGE SCALE GENOMIC DNA]</scope>
</reference>
<proteinExistence type="inferred from homology"/>
<evidence type="ECO:0000256" key="6">
    <source>
        <dbReference type="ARBA" id="ARBA00059163"/>
    </source>
</evidence>
<dbReference type="Proteomes" id="UP000314986">
    <property type="component" value="Unassembled WGS sequence"/>
</dbReference>
<dbReference type="EC" id="1.8.-.-" evidence="7"/>
<gene>
    <name evidence="9" type="primary">LOC103182066</name>
</gene>
<dbReference type="GeneID" id="103182066"/>
<feature type="chain" id="PRO_5021372724" description="Gamma-interferon-inducible lysosomal thiol reductase" evidence="8">
    <location>
        <begin position="22"/>
        <end position="253"/>
    </location>
</feature>
<dbReference type="GeneTree" id="ENSGT00940000164804"/>
<dbReference type="KEGG" id="cmk:103182066"/>
<dbReference type="GO" id="GO:0005764">
    <property type="term" value="C:lysosome"/>
    <property type="evidence" value="ECO:0007669"/>
    <property type="project" value="UniProtKB-SubCell"/>
</dbReference>
<comment type="function">
    <text evidence="6">Lysosomal thiol reductase that can reduce protein disulfide bonds. May facilitate the complete unfolding of proteins destined for lysosomal degradation. Plays an important role in antigen processing. Facilitates the generation of MHC class II-restricted epitodes from disulfide bond-containing antigen by the endocytic reduction of disulfide bonds. Also facilitates MHC class I-restricted recognition of exogenous antigens containing disulfide bonds by CD8+ T-cells or crosspresentation.</text>
</comment>
<evidence type="ECO:0000256" key="8">
    <source>
        <dbReference type="SAM" id="SignalP"/>
    </source>
</evidence>
<dbReference type="STRING" id="7868.ENSCMIP00000014165"/>
<keyword evidence="7" id="KW-0391">Immunity</keyword>
<evidence type="ECO:0000256" key="1">
    <source>
        <dbReference type="ARBA" id="ARBA00005679"/>
    </source>
</evidence>
<dbReference type="Pfam" id="PF03227">
    <property type="entry name" value="GILT"/>
    <property type="match status" value="1"/>
</dbReference>
<comment type="similarity">
    <text evidence="1 7">Belongs to the GILT family.</text>
</comment>
<accession>A0A4W3HFN9</accession>
<keyword evidence="3 7" id="KW-0964">Secreted</keyword>
<reference evidence="10" key="2">
    <citation type="journal article" date="2007" name="PLoS Biol.">
        <title>Survey sequencing and comparative analysis of the elephant shark (Callorhinchus milii) genome.</title>
        <authorList>
            <person name="Venkatesh B."/>
            <person name="Kirkness E.F."/>
            <person name="Loh Y.H."/>
            <person name="Halpern A.L."/>
            <person name="Lee A.P."/>
            <person name="Johnson J."/>
            <person name="Dandona N."/>
            <person name="Viswanathan L.D."/>
            <person name="Tay A."/>
            <person name="Venter J.C."/>
            <person name="Strausberg R.L."/>
            <person name="Brenner S."/>
        </authorList>
    </citation>
    <scope>NUCLEOTIDE SEQUENCE [LARGE SCALE GENOMIC DNA]</scope>
</reference>
<dbReference type="PANTHER" id="PTHR13234">
    <property type="entry name" value="GAMMA-INTERFERON INDUCIBLE LYSOSOMAL THIOL REDUCTASE GILT"/>
    <property type="match status" value="1"/>
</dbReference>
<keyword evidence="4 7" id="KW-0732">Signal</keyword>
<organism evidence="9 10">
    <name type="scientific">Callorhinchus milii</name>
    <name type="common">Ghost shark</name>
    <dbReference type="NCBI Taxonomy" id="7868"/>
    <lineage>
        <taxon>Eukaryota</taxon>
        <taxon>Metazoa</taxon>
        <taxon>Chordata</taxon>
        <taxon>Craniata</taxon>
        <taxon>Vertebrata</taxon>
        <taxon>Chondrichthyes</taxon>
        <taxon>Holocephali</taxon>
        <taxon>Chimaeriformes</taxon>
        <taxon>Callorhinchidae</taxon>
        <taxon>Callorhinchus</taxon>
    </lineage>
</organism>
<keyword evidence="7" id="KW-0676">Redox-active center</keyword>
<evidence type="ECO:0000256" key="7">
    <source>
        <dbReference type="RuleBase" id="RU369109"/>
    </source>
</evidence>
<dbReference type="Ensembl" id="ENSCMIT00000014470.1">
    <property type="protein sequence ID" value="ENSCMIP00000014165.1"/>
    <property type="gene ID" value="ENSCMIG00000007043.1"/>
</dbReference>
<comment type="subunit">
    <text evidence="2 7">Dimer; disulfide-linked.</text>
</comment>
<keyword evidence="7" id="KW-1015">Disulfide bond</keyword>
<reference evidence="10" key="1">
    <citation type="journal article" date="2006" name="Science">
        <title>Ancient noncoding elements conserved in the human genome.</title>
        <authorList>
            <person name="Venkatesh B."/>
            <person name="Kirkness E.F."/>
            <person name="Loh Y.H."/>
            <person name="Halpern A.L."/>
            <person name="Lee A.P."/>
            <person name="Johnson J."/>
            <person name="Dandona N."/>
            <person name="Viswanathan L.D."/>
            <person name="Tay A."/>
            <person name="Venter J.C."/>
            <person name="Strausberg R.L."/>
            <person name="Brenner S."/>
        </authorList>
    </citation>
    <scope>NUCLEOTIDE SEQUENCE [LARGE SCALE GENOMIC DNA]</scope>
</reference>
<comment type="subcellular location">
    <subcellularLocation>
        <location evidence="7">Secreted</location>
    </subcellularLocation>
    <subcellularLocation>
        <location evidence="7">Lysosome</location>
    </subcellularLocation>
</comment>
<dbReference type="OMA" id="YIEAQCP"/>
<keyword evidence="7" id="KW-0560">Oxidoreductase</keyword>
<evidence type="ECO:0000256" key="2">
    <source>
        <dbReference type="ARBA" id="ARBA00011615"/>
    </source>
</evidence>
<reference evidence="9" key="4">
    <citation type="submission" date="2025-08" db="UniProtKB">
        <authorList>
            <consortium name="Ensembl"/>
        </authorList>
    </citation>
    <scope>IDENTIFICATION</scope>
</reference>
<dbReference type="GO" id="GO:0002376">
    <property type="term" value="P:immune system process"/>
    <property type="evidence" value="ECO:0007669"/>
    <property type="project" value="UniProtKB-KW"/>
</dbReference>
<evidence type="ECO:0000313" key="10">
    <source>
        <dbReference type="Proteomes" id="UP000314986"/>
    </source>
</evidence>
<keyword evidence="10" id="KW-1185">Reference proteome</keyword>
<evidence type="ECO:0000256" key="3">
    <source>
        <dbReference type="ARBA" id="ARBA00022525"/>
    </source>
</evidence>
<dbReference type="PANTHER" id="PTHR13234:SF8">
    <property type="entry name" value="GAMMA-INTERFERON-INDUCIBLE LYSOSOMAL THIOL REDUCTASE"/>
    <property type="match status" value="1"/>
</dbReference>
<keyword evidence="7" id="KW-0458">Lysosome</keyword>
<dbReference type="InParanoid" id="A0A4W3HFN9"/>
<dbReference type="AlphaFoldDB" id="A0A4W3HFN9"/>
<dbReference type="GO" id="GO:0005576">
    <property type="term" value="C:extracellular region"/>
    <property type="evidence" value="ECO:0007669"/>
    <property type="project" value="UniProtKB-SubCell"/>
</dbReference>
<name>A0A4W3HFN9_CALMI</name>
<comment type="function">
    <text evidence="7">Lysosomal thiol reductase that can reduce protein disulfide bonds. Facilitates the complete unfolding of proteins destined for lysosomal degradation. Plays an important role in antigen processing.</text>
</comment>
<protein>
    <recommendedName>
        <fullName evidence="7">Gamma-interferon-inducible lysosomal thiol reductase</fullName>
        <ecNumber evidence="7">1.8.-.-</ecNumber>
    </recommendedName>
    <alternativeName>
        <fullName evidence="7">Gamma-interferon-inducible protein IP-30</fullName>
    </alternativeName>
</protein>
<feature type="signal peptide" evidence="8">
    <location>
        <begin position="1"/>
        <end position="21"/>
    </location>
</feature>
<evidence type="ECO:0000256" key="4">
    <source>
        <dbReference type="ARBA" id="ARBA00022729"/>
    </source>
</evidence>
<dbReference type="InterPro" id="IPR004911">
    <property type="entry name" value="Interferon-induced_GILT"/>
</dbReference>
<dbReference type="OrthoDB" id="958254at2759"/>
<evidence type="ECO:0000256" key="5">
    <source>
        <dbReference type="ARBA" id="ARBA00023180"/>
    </source>
</evidence>
<sequence length="253" mass="28168">MRSSAVWLLCLLFWAVSEGEAKPACNYSPAQWCSSYKIAAACQVLGQCPGLERDSAPPVEISLYYESLCPACRSFLVLQLYPTWLMLHSIMNVTLVPYGNAQEKLQSGKWAFECQHGEQECLGNMIEACLMHTLKNPENYFPIINCMESAPYVIKAAELCVRIYEPAQTWSTVESCVQGDLGNQLMHRNAVQTEALNPPHQYVPWILVNGNHTDVLESHAVGSLFNLVCNLYTGTKPEACAKAERKELSVCLA</sequence>
<keyword evidence="5 7" id="KW-0325">Glycoprotein</keyword>
<dbReference type="GO" id="GO:0016671">
    <property type="term" value="F:oxidoreductase activity, acting on a sulfur group of donors, disulfide as acceptor"/>
    <property type="evidence" value="ECO:0007669"/>
    <property type="project" value="UniProtKB-UniRule"/>
</dbReference>
<evidence type="ECO:0000313" key="9">
    <source>
        <dbReference type="Ensembl" id="ENSCMIP00000014165.1"/>
    </source>
</evidence>
<reference evidence="9" key="5">
    <citation type="submission" date="2025-09" db="UniProtKB">
        <authorList>
            <consortium name="Ensembl"/>
        </authorList>
    </citation>
    <scope>IDENTIFICATION</scope>
</reference>